<organism evidence="2 3">
    <name type="scientific">Caerostris extrusa</name>
    <name type="common">Bark spider</name>
    <name type="synonym">Caerostris bankana</name>
    <dbReference type="NCBI Taxonomy" id="172846"/>
    <lineage>
        <taxon>Eukaryota</taxon>
        <taxon>Metazoa</taxon>
        <taxon>Ecdysozoa</taxon>
        <taxon>Arthropoda</taxon>
        <taxon>Chelicerata</taxon>
        <taxon>Arachnida</taxon>
        <taxon>Araneae</taxon>
        <taxon>Araneomorphae</taxon>
        <taxon>Entelegynae</taxon>
        <taxon>Araneoidea</taxon>
        <taxon>Araneidae</taxon>
        <taxon>Caerostris</taxon>
    </lineage>
</organism>
<dbReference type="EMBL" id="BPLR01009363">
    <property type="protein sequence ID" value="GIY31370.1"/>
    <property type="molecule type" value="Genomic_DNA"/>
</dbReference>
<evidence type="ECO:0000313" key="2">
    <source>
        <dbReference type="EMBL" id="GIY31370.1"/>
    </source>
</evidence>
<proteinExistence type="predicted"/>
<evidence type="ECO:0000256" key="1">
    <source>
        <dbReference type="SAM" id="MobiDB-lite"/>
    </source>
</evidence>
<protein>
    <submittedName>
        <fullName evidence="2">Uncharacterized protein</fullName>
    </submittedName>
</protein>
<sequence length="66" mass="7291">MHHNLRKGPMSLVVRRGMGKNSAKLDRWEDRRGRKSASDDAVTEVAIVVFEDTGTRSGPSARAVAR</sequence>
<name>A0AAV4SFT5_CAEEX</name>
<feature type="region of interest" description="Disordered" evidence="1">
    <location>
        <begin position="1"/>
        <end position="37"/>
    </location>
</feature>
<dbReference type="AlphaFoldDB" id="A0AAV4SFT5"/>
<reference evidence="2 3" key="1">
    <citation type="submission" date="2021-06" db="EMBL/GenBank/DDBJ databases">
        <title>Caerostris extrusa draft genome.</title>
        <authorList>
            <person name="Kono N."/>
            <person name="Arakawa K."/>
        </authorList>
    </citation>
    <scope>NUCLEOTIDE SEQUENCE [LARGE SCALE GENOMIC DNA]</scope>
</reference>
<feature type="compositionally biased region" description="Basic and acidic residues" evidence="1">
    <location>
        <begin position="23"/>
        <end position="37"/>
    </location>
</feature>
<keyword evidence="3" id="KW-1185">Reference proteome</keyword>
<comment type="caution">
    <text evidence="2">The sequence shown here is derived from an EMBL/GenBank/DDBJ whole genome shotgun (WGS) entry which is preliminary data.</text>
</comment>
<dbReference type="Proteomes" id="UP001054945">
    <property type="component" value="Unassembled WGS sequence"/>
</dbReference>
<evidence type="ECO:0000313" key="3">
    <source>
        <dbReference type="Proteomes" id="UP001054945"/>
    </source>
</evidence>
<gene>
    <name evidence="2" type="ORF">CEXT_784111</name>
</gene>
<accession>A0AAV4SFT5</accession>